<dbReference type="InterPro" id="IPR036909">
    <property type="entry name" value="Cyt_c-like_dom_sf"/>
</dbReference>
<name>A0A517MDQ8_9BACT</name>
<dbReference type="AlphaFoldDB" id="A0A517MDQ8"/>
<evidence type="ECO:0000259" key="1">
    <source>
        <dbReference type="Pfam" id="PF07583"/>
    </source>
</evidence>
<dbReference type="KEGG" id="rml:FF011L_16710"/>
<accession>A0A517MDQ8</accession>
<dbReference type="SUPFAM" id="SSF49899">
    <property type="entry name" value="Concanavalin A-like lectins/glucanases"/>
    <property type="match status" value="1"/>
</dbReference>
<feature type="domain" description="DUF1549" evidence="1">
    <location>
        <begin position="194"/>
        <end position="399"/>
    </location>
</feature>
<evidence type="ECO:0000313" key="5">
    <source>
        <dbReference type="Proteomes" id="UP000320672"/>
    </source>
</evidence>
<dbReference type="InterPro" id="IPR013320">
    <property type="entry name" value="ConA-like_dom_sf"/>
</dbReference>
<dbReference type="Pfam" id="PF07587">
    <property type="entry name" value="PSD1"/>
    <property type="match status" value="1"/>
</dbReference>
<organism evidence="4 5">
    <name type="scientific">Roseimaritima multifibrata</name>
    <dbReference type="NCBI Taxonomy" id="1930274"/>
    <lineage>
        <taxon>Bacteria</taxon>
        <taxon>Pseudomonadati</taxon>
        <taxon>Planctomycetota</taxon>
        <taxon>Planctomycetia</taxon>
        <taxon>Pirellulales</taxon>
        <taxon>Pirellulaceae</taxon>
        <taxon>Roseimaritima</taxon>
    </lineage>
</organism>
<keyword evidence="5" id="KW-1185">Reference proteome</keyword>
<dbReference type="Pfam" id="PF07635">
    <property type="entry name" value="PSCyt1"/>
    <property type="match status" value="1"/>
</dbReference>
<dbReference type="SUPFAM" id="SSF46626">
    <property type="entry name" value="Cytochrome c"/>
    <property type="match status" value="1"/>
</dbReference>
<dbReference type="Pfam" id="PF13385">
    <property type="entry name" value="Laminin_G_3"/>
    <property type="match status" value="1"/>
</dbReference>
<dbReference type="InterPro" id="IPR011444">
    <property type="entry name" value="DUF1549"/>
</dbReference>
<dbReference type="InterPro" id="IPR022655">
    <property type="entry name" value="DUF1553"/>
</dbReference>
<dbReference type="GO" id="GO:0009055">
    <property type="term" value="F:electron transfer activity"/>
    <property type="evidence" value="ECO:0007669"/>
    <property type="project" value="InterPro"/>
</dbReference>
<evidence type="ECO:0000259" key="3">
    <source>
        <dbReference type="Pfam" id="PF07635"/>
    </source>
</evidence>
<feature type="domain" description="DUF1553" evidence="2">
    <location>
        <begin position="572"/>
        <end position="807"/>
    </location>
</feature>
<dbReference type="PANTHER" id="PTHR35889:SF3">
    <property type="entry name" value="F-BOX DOMAIN-CONTAINING PROTEIN"/>
    <property type="match status" value="1"/>
</dbReference>
<reference evidence="4 5" key="1">
    <citation type="submission" date="2019-02" db="EMBL/GenBank/DDBJ databases">
        <title>Deep-cultivation of Planctomycetes and their phenomic and genomic characterization uncovers novel biology.</title>
        <authorList>
            <person name="Wiegand S."/>
            <person name="Jogler M."/>
            <person name="Boedeker C."/>
            <person name="Pinto D."/>
            <person name="Vollmers J."/>
            <person name="Rivas-Marin E."/>
            <person name="Kohn T."/>
            <person name="Peeters S.H."/>
            <person name="Heuer A."/>
            <person name="Rast P."/>
            <person name="Oberbeckmann S."/>
            <person name="Bunk B."/>
            <person name="Jeske O."/>
            <person name="Meyerdierks A."/>
            <person name="Storesund J.E."/>
            <person name="Kallscheuer N."/>
            <person name="Luecker S."/>
            <person name="Lage O.M."/>
            <person name="Pohl T."/>
            <person name="Merkel B.J."/>
            <person name="Hornburger P."/>
            <person name="Mueller R.-W."/>
            <person name="Bruemmer F."/>
            <person name="Labrenz M."/>
            <person name="Spormann A.M."/>
            <person name="Op den Camp H."/>
            <person name="Overmann J."/>
            <person name="Amann R."/>
            <person name="Jetten M.S.M."/>
            <person name="Mascher T."/>
            <person name="Medema M.H."/>
            <person name="Devos D.P."/>
            <person name="Kaster A.-K."/>
            <person name="Ovreas L."/>
            <person name="Rohde M."/>
            <person name="Galperin M.Y."/>
            <person name="Jogler C."/>
        </authorList>
    </citation>
    <scope>NUCLEOTIDE SEQUENCE [LARGE SCALE GENOMIC DNA]</scope>
    <source>
        <strain evidence="4 5">FF011L</strain>
    </source>
</reference>
<dbReference type="Gene3D" id="2.60.120.200">
    <property type="match status" value="1"/>
</dbReference>
<dbReference type="Pfam" id="PF07583">
    <property type="entry name" value="PSCyt2"/>
    <property type="match status" value="1"/>
</dbReference>
<proteinExistence type="predicted"/>
<dbReference type="Proteomes" id="UP000320672">
    <property type="component" value="Chromosome"/>
</dbReference>
<sequence>MNIPPKTLSMLLALLICFVIFGGLTAFAGSPSPISPEEAKFFEVEVRPLLAEKCFSCHGEEKQRGDLRLDTLGGHLAGGESGAAVVPGKIDESLLIEAVRYEGFEMPPSGKLPDKQIKILERWVSLGAPWPGADPSAPVRTDKPKLTEEDRQWWAFQPLTNPPVPTVVEIPTPATQGSDQAAASYRIEDWSKNPIDAFILQKQQAANLSPAPPADRAALLRRLSYDLTGLPPTPEQVQEFIEDSSPDAYPKLVERLLDSPQYGERWARHWLDLVRYADSDGYRADFYRPDAWQYRDYVIRSLNEDKPYDRFVTEQIAGDEMYPDDPDALIATGYLRHWIYEYNSRDARGQWDLIMNDITDTTGDVFLGMGMQCARCHDHKFDPILQRDYFRLRAVFAAVLPKDGTVVASPEELAEHAKQQAIWEKKTASIQAKIDKIEAPYRVSAAKRAIIKFPADVQLIMDKTSEERSPYEHQIHELVHRQVLFEYSRLESRLKKEDKTAVLELKKQLGKMKAEKPKPLPTAMTIEDLGTEAPPVLIPKRSKDPVEPGVLTILDPSPLDYTPNTELQSTGRRTAFAKWLTQPDNPLSTRVIVNRIWQYHFSRGLAPNSSDFGRLGGPPSHPELLDWLTTQFVANGWSFKWLHRQIVLSETYRQSSSHPQMQAFQEIDPHNERYWRGNVLRLDAEQIRDSVLMVSGRLDERAGGPSTLSDVPRRSIYTRVMRNARDPLMDVFDLPQFFSSESSRNRTTTPIQSLLLINSPIYLQHATAFASRIRKAEQNPSERVRLAWRLISGREPTTDELEASLSFLKEQQKRLEADDTESTSTLVAARLPYRDGQAVALMDQKDLLLPRRSNDPELDMKNMTIETFFQIRSVYTSGMVRPLMAKWSPNSKQPGWSFGVSGEGSRRKPRTLILHMWGEKVSGDFGEAAVFSDQDVKLDTPYFVAAAFQPATKDSKGTVTFYLKDLSNEEEPMNIAVIEHDIVGGLGNSEPLTIGGRTNGKGGRFDGLIDDVRISDTTLNKEQLMLFAPNPLPATVAYWKFEAQPGVLKDSTNNKFDLETSVSDSGQGTPADAALIDFCHSLLNSNEFLYVR</sequence>
<dbReference type="RefSeq" id="WP_246109801.1">
    <property type="nucleotide sequence ID" value="NZ_CP036262.1"/>
</dbReference>
<dbReference type="InterPro" id="IPR011429">
    <property type="entry name" value="Cyt_c_Planctomycete-type"/>
</dbReference>
<evidence type="ECO:0000313" key="4">
    <source>
        <dbReference type="EMBL" id="QDS92917.1"/>
    </source>
</evidence>
<feature type="domain" description="Cytochrome C Planctomycete-type" evidence="3">
    <location>
        <begin position="54"/>
        <end position="110"/>
    </location>
</feature>
<evidence type="ECO:0000259" key="2">
    <source>
        <dbReference type="Pfam" id="PF07587"/>
    </source>
</evidence>
<protein>
    <submittedName>
        <fullName evidence="4">Planctomycete cytochrome C</fullName>
    </submittedName>
</protein>
<dbReference type="PANTHER" id="PTHR35889">
    <property type="entry name" value="CYCLOINULO-OLIGOSACCHARIDE FRUCTANOTRANSFERASE-RELATED"/>
    <property type="match status" value="1"/>
</dbReference>
<dbReference type="GO" id="GO:0020037">
    <property type="term" value="F:heme binding"/>
    <property type="evidence" value="ECO:0007669"/>
    <property type="project" value="InterPro"/>
</dbReference>
<gene>
    <name evidence="4" type="ORF">FF011L_16710</name>
</gene>
<dbReference type="EMBL" id="CP036262">
    <property type="protein sequence ID" value="QDS92917.1"/>
    <property type="molecule type" value="Genomic_DNA"/>
</dbReference>